<name>A0A2P6NFJ3_9EUKA</name>
<organism evidence="1 2">
    <name type="scientific">Planoprotostelium fungivorum</name>
    <dbReference type="NCBI Taxonomy" id="1890364"/>
    <lineage>
        <taxon>Eukaryota</taxon>
        <taxon>Amoebozoa</taxon>
        <taxon>Evosea</taxon>
        <taxon>Variosea</taxon>
        <taxon>Cavosteliida</taxon>
        <taxon>Cavosteliaceae</taxon>
        <taxon>Planoprotostelium</taxon>
    </lineage>
</organism>
<evidence type="ECO:0000313" key="2">
    <source>
        <dbReference type="Proteomes" id="UP000241769"/>
    </source>
</evidence>
<dbReference type="InParanoid" id="A0A2P6NFJ3"/>
<proteinExistence type="predicted"/>
<comment type="caution">
    <text evidence="1">The sequence shown here is derived from an EMBL/GenBank/DDBJ whole genome shotgun (WGS) entry which is preliminary data.</text>
</comment>
<evidence type="ECO:0008006" key="3">
    <source>
        <dbReference type="Google" id="ProtNLM"/>
    </source>
</evidence>
<dbReference type="Proteomes" id="UP000241769">
    <property type="component" value="Unassembled WGS sequence"/>
</dbReference>
<protein>
    <recommendedName>
        <fullName evidence="3">F-box domain-containing protein</fullName>
    </recommendedName>
</protein>
<accession>A0A2P6NFJ3</accession>
<gene>
    <name evidence="1" type="ORF">PROFUN_09964</name>
</gene>
<keyword evidence="2" id="KW-1185">Reference proteome</keyword>
<evidence type="ECO:0000313" key="1">
    <source>
        <dbReference type="EMBL" id="PRP82702.1"/>
    </source>
</evidence>
<dbReference type="OrthoDB" id="5593919at2759"/>
<sequence length="313" mass="36516">MRFTTSRNTHSRHSQNIVRTLLDTTATETKRLKDCVQTYEEHRQHKTDRQKHMKERIQNLRNGEIVILSDFKEDISLMKGETAMRPEGSISFLQTYPIRYPLYLPVTLTERKLILWTWTKLILFPLLVDRIEMILLSSNPLLNEVRIPLTLVRRYSVPYGNKVLYCVSLTSYFLTGNEEKISKLKKTEVGKLCQNFLYFSRLRNQPEKSKHLFKAGLAYYRCSPDFRVVGLEMMDCLSESHSMKDSTLTEVETLEKIFQFVGVRGVMISCRAVCRLWYHTSQRVSSLAEQLEFGISTGQSEVGFYRQDGDIIS</sequence>
<dbReference type="EMBL" id="MDYQ01000097">
    <property type="protein sequence ID" value="PRP82702.1"/>
    <property type="molecule type" value="Genomic_DNA"/>
</dbReference>
<reference evidence="1 2" key="1">
    <citation type="journal article" date="2018" name="Genome Biol. Evol.">
        <title>Multiple Roots of Fruiting Body Formation in Amoebozoa.</title>
        <authorList>
            <person name="Hillmann F."/>
            <person name="Forbes G."/>
            <person name="Novohradska S."/>
            <person name="Ferling I."/>
            <person name="Riege K."/>
            <person name="Groth M."/>
            <person name="Westermann M."/>
            <person name="Marz M."/>
            <person name="Spaller T."/>
            <person name="Winckler T."/>
            <person name="Schaap P."/>
            <person name="Glockner G."/>
        </authorList>
    </citation>
    <scope>NUCLEOTIDE SEQUENCE [LARGE SCALE GENOMIC DNA]</scope>
    <source>
        <strain evidence="1 2">Jena</strain>
    </source>
</reference>
<dbReference type="AlphaFoldDB" id="A0A2P6NFJ3"/>